<reference evidence="1 2" key="1">
    <citation type="submission" date="2017-09" db="EMBL/GenBank/DDBJ databases">
        <title>Genomics of the genus Arcobacter.</title>
        <authorList>
            <person name="Perez-Cataluna A."/>
            <person name="Figueras M.J."/>
            <person name="Salas-Masso N."/>
        </authorList>
    </citation>
    <scope>NUCLEOTIDE SEQUENCE [LARGE SCALE GENOMIC DNA]</scope>
    <source>
        <strain evidence="1 2">CECT 7386</strain>
    </source>
</reference>
<keyword evidence="2" id="KW-1185">Reference proteome</keyword>
<dbReference type="AlphaFoldDB" id="A0AAX2AHQ3"/>
<evidence type="ECO:0008006" key="3">
    <source>
        <dbReference type="Google" id="ProtNLM"/>
    </source>
</evidence>
<comment type="caution">
    <text evidence="1">The sequence shown here is derived from an EMBL/GenBank/DDBJ whole genome shotgun (WGS) entry which is preliminary data.</text>
</comment>
<evidence type="ECO:0000313" key="1">
    <source>
        <dbReference type="EMBL" id="RXK15882.1"/>
    </source>
</evidence>
<evidence type="ECO:0000313" key="2">
    <source>
        <dbReference type="Proteomes" id="UP000290092"/>
    </source>
</evidence>
<dbReference type="RefSeq" id="WP_114842687.1">
    <property type="nucleotide sequence ID" value="NZ_CP031219.1"/>
</dbReference>
<sequence>MQIIFEATIKVNEIGGWYLQVEDTISKKTQKCNNMEEFSVAIEEMSKEYNGKIDEIKWKVDLDVTSEQIIEVKEKLLTNYFQ</sequence>
<dbReference type="Proteomes" id="UP000290092">
    <property type="component" value="Unassembled WGS sequence"/>
</dbReference>
<protein>
    <recommendedName>
        <fullName evidence="3">DUF1902 domain-containing protein</fullName>
    </recommendedName>
</protein>
<accession>A0AAX2AHQ3</accession>
<dbReference type="KEGG" id="amyt:AMYT_2327"/>
<gene>
    <name evidence="1" type="ORF">CP985_05835</name>
</gene>
<dbReference type="EMBL" id="NXID01000017">
    <property type="protein sequence ID" value="RXK15882.1"/>
    <property type="molecule type" value="Genomic_DNA"/>
</dbReference>
<name>A0AAX2AHQ3_9BACT</name>
<proteinExistence type="predicted"/>
<organism evidence="1 2">
    <name type="scientific">Malaciobacter mytili LMG 24559</name>
    <dbReference type="NCBI Taxonomy" id="1032238"/>
    <lineage>
        <taxon>Bacteria</taxon>
        <taxon>Pseudomonadati</taxon>
        <taxon>Campylobacterota</taxon>
        <taxon>Epsilonproteobacteria</taxon>
        <taxon>Campylobacterales</taxon>
        <taxon>Arcobacteraceae</taxon>
        <taxon>Malaciobacter</taxon>
    </lineage>
</organism>